<dbReference type="InterPro" id="IPR043502">
    <property type="entry name" value="DNA/RNA_pol_sf"/>
</dbReference>
<keyword evidence="12" id="KW-1133">Transmembrane helix</keyword>
<dbReference type="CDD" id="cd01650">
    <property type="entry name" value="RT_nLTR_like"/>
    <property type="match status" value="1"/>
</dbReference>
<keyword evidence="9" id="KW-0325">Glycoprotein</keyword>
<keyword evidence="12" id="KW-0812">Transmembrane</keyword>
<feature type="region of interest" description="Disordered" evidence="13">
    <location>
        <begin position="389"/>
        <end position="467"/>
    </location>
</feature>
<dbReference type="InterPro" id="IPR017905">
    <property type="entry name" value="ERV/ALR_sulphydryl_oxidase"/>
</dbReference>
<evidence type="ECO:0000256" key="4">
    <source>
        <dbReference type="ARBA" id="ARBA00022630"/>
    </source>
</evidence>
<dbReference type="PROSITE" id="PS51352">
    <property type="entry name" value="THIOREDOXIN_2"/>
    <property type="match status" value="1"/>
</dbReference>
<keyword evidence="8" id="KW-1015">Disulfide bond</keyword>
<dbReference type="PROSITE" id="PS51324">
    <property type="entry name" value="ERV_ALR"/>
    <property type="match status" value="1"/>
</dbReference>
<dbReference type="InterPro" id="IPR000477">
    <property type="entry name" value="RT_dom"/>
</dbReference>
<feature type="region of interest" description="Disordered" evidence="13">
    <location>
        <begin position="645"/>
        <end position="675"/>
    </location>
</feature>
<evidence type="ECO:0000256" key="6">
    <source>
        <dbReference type="ARBA" id="ARBA00022827"/>
    </source>
</evidence>
<evidence type="ECO:0000259" key="16">
    <source>
        <dbReference type="PROSITE" id="PS51324"/>
    </source>
</evidence>
<keyword evidence="11" id="KW-0479">Metal-binding</keyword>
<feature type="domain" description="CCHC-type" evidence="14">
    <location>
        <begin position="100"/>
        <end position="116"/>
    </location>
</feature>
<dbReference type="Gene3D" id="3.40.30.10">
    <property type="entry name" value="Glutaredoxin"/>
    <property type="match status" value="1"/>
</dbReference>
<dbReference type="Gene3D" id="1.20.120.310">
    <property type="entry name" value="ERV/ALR sulfhydryl oxidase domain"/>
    <property type="match status" value="1"/>
</dbReference>
<dbReference type="GO" id="GO:0008270">
    <property type="term" value="F:zinc ion binding"/>
    <property type="evidence" value="ECO:0007669"/>
    <property type="project" value="UniProtKB-KW"/>
</dbReference>
<comment type="subcellular location">
    <subcellularLocation>
        <location evidence="2">Secreted</location>
    </subcellularLocation>
</comment>
<dbReference type="EC" id="1.8.3.2" evidence="12"/>
<keyword evidence="3" id="KW-0964">Secreted</keyword>
<evidence type="ECO:0000256" key="10">
    <source>
        <dbReference type="ARBA" id="ARBA00023284"/>
    </source>
</evidence>
<dbReference type="InterPro" id="IPR036774">
    <property type="entry name" value="ERV/ALR_sulphydryl_oxid_sf"/>
</dbReference>
<dbReference type="Gene3D" id="4.10.60.10">
    <property type="entry name" value="Zinc finger, CCHC-type"/>
    <property type="match status" value="1"/>
</dbReference>
<dbReference type="FunFam" id="3.40.30.10:FF:000244">
    <property type="entry name" value="Sulfhydryl oxidase"/>
    <property type="match status" value="1"/>
</dbReference>
<feature type="domain" description="ERV/ALR sulfhydryl oxidase" evidence="16">
    <location>
        <begin position="1501"/>
        <end position="1603"/>
    </location>
</feature>
<keyword evidence="11" id="KW-0862">Zinc</keyword>
<keyword evidence="4 12" id="KW-0285">Flavoprotein</keyword>
<reference evidence="18" key="1">
    <citation type="submission" date="2020-07" db="EMBL/GenBank/DDBJ databases">
        <authorList>
            <person name="Lin J."/>
        </authorList>
    </citation>
    <scope>NUCLEOTIDE SEQUENCE</scope>
</reference>
<dbReference type="GO" id="GO:0005615">
    <property type="term" value="C:extracellular space"/>
    <property type="evidence" value="ECO:0007669"/>
    <property type="project" value="TreeGrafter"/>
</dbReference>
<name>A0A6V7NXS4_ANACO</name>
<evidence type="ECO:0000256" key="7">
    <source>
        <dbReference type="ARBA" id="ARBA00023002"/>
    </source>
</evidence>
<feature type="domain" description="Thioredoxin" evidence="17">
    <location>
        <begin position="1232"/>
        <end position="1370"/>
    </location>
</feature>
<dbReference type="InterPro" id="IPR001878">
    <property type="entry name" value="Znf_CCHC"/>
</dbReference>
<dbReference type="InterPro" id="IPR036249">
    <property type="entry name" value="Thioredoxin-like_sf"/>
</dbReference>
<dbReference type="CDD" id="cd02992">
    <property type="entry name" value="PDI_a_QSOX"/>
    <property type="match status" value="1"/>
</dbReference>
<feature type="compositionally biased region" description="Low complexity" evidence="13">
    <location>
        <begin position="449"/>
        <end position="458"/>
    </location>
</feature>
<feature type="transmembrane region" description="Helical" evidence="12">
    <location>
        <begin position="1674"/>
        <end position="1698"/>
    </location>
</feature>
<comment type="cofactor">
    <cofactor evidence="1 12">
        <name>FAD</name>
        <dbReference type="ChEBI" id="CHEBI:57692"/>
    </cofactor>
</comment>
<gene>
    <name evidence="18" type="ORF">CB5_LOCUS6576</name>
</gene>
<feature type="domain" description="Reverse transcriptase" evidence="15">
    <location>
        <begin position="767"/>
        <end position="1112"/>
    </location>
</feature>
<dbReference type="GO" id="GO:0003756">
    <property type="term" value="F:protein disulfide isomerase activity"/>
    <property type="evidence" value="ECO:0007669"/>
    <property type="project" value="TreeGrafter"/>
</dbReference>
<evidence type="ECO:0000256" key="12">
    <source>
        <dbReference type="RuleBase" id="RU371123"/>
    </source>
</evidence>
<dbReference type="SMART" id="SM00343">
    <property type="entry name" value="ZnF_C2HC"/>
    <property type="match status" value="2"/>
</dbReference>
<evidence type="ECO:0000259" key="14">
    <source>
        <dbReference type="PROSITE" id="PS50158"/>
    </source>
</evidence>
<dbReference type="FunFam" id="1.20.120.310:FF:000004">
    <property type="entry name" value="Sulfhydryl oxidase"/>
    <property type="match status" value="1"/>
</dbReference>
<evidence type="ECO:0000256" key="2">
    <source>
        <dbReference type="ARBA" id="ARBA00004613"/>
    </source>
</evidence>
<dbReference type="PROSITE" id="PS00194">
    <property type="entry name" value="THIOREDOXIN_1"/>
    <property type="match status" value="1"/>
</dbReference>
<feature type="region of interest" description="Disordered" evidence="13">
    <location>
        <begin position="134"/>
        <end position="179"/>
    </location>
</feature>
<keyword evidence="5" id="KW-0732">Signal</keyword>
<dbReference type="GO" id="GO:0016971">
    <property type="term" value="F:flavin-dependent sulfhydryl oxidase activity"/>
    <property type="evidence" value="ECO:0007669"/>
    <property type="project" value="InterPro"/>
</dbReference>
<keyword evidence="12" id="KW-0472">Membrane</keyword>
<dbReference type="GO" id="GO:0006457">
    <property type="term" value="P:protein folding"/>
    <property type="evidence" value="ECO:0007669"/>
    <property type="project" value="TreeGrafter"/>
</dbReference>
<protein>
    <recommendedName>
        <fullName evidence="12">Sulfhydryl oxidase</fullName>
        <ecNumber evidence="12">1.8.3.2</ecNumber>
    </recommendedName>
</protein>
<keyword evidence="10" id="KW-0676">Redox-active center</keyword>
<evidence type="ECO:0000313" key="18">
    <source>
        <dbReference type="EMBL" id="CAD1823365.1"/>
    </source>
</evidence>
<dbReference type="InterPro" id="IPR039798">
    <property type="entry name" value="Sulfhydryl_oxidase"/>
</dbReference>
<evidence type="ECO:0000259" key="15">
    <source>
        <dbReference type="PROSITE" id="PS50878"/>
    </source>
</evidence>
<evidence type="ECO:0000256" key="11">
    <source>
        <dbReference type="PROSITE-ProRule" id="PRU00047"/>
    </source>
</evidence>
<feature type="compositionally biased region" description="Basic and acidic residues" evidence="13">
    <location>
        <begin position="393"/>
        <end position="422"/>
    </location>
</feature>
<evidence type="ECO:0000256" key="1">
    <source>
        <dbReference type="ARBA" id="ARBA00001974"/>
    </source>
</evidence>
<evidence type="ECO:0000256" key="5">
    <source>
        <dbReference type="ARBA" id="ARBA00022729"/>
    </source>
</evidence>
<dbReference type="Pfam" id="PF00085">
    <property type="entry name" value="Thioredoxin"/>
    <property type="match status" value="1"/>
</dbReference>
<dbReference type="SUPFAM" id="SSF57756">
    <property type="entry name" value="Retrovirus zinc finger-like domains"/>
    <property type="match status" value="1"/>
</dbReference>
<dbReference type="Pfam" id="PF04777">
    <property type="entry name" value="Evr1_Alr"/>
    <property type="match status" value="1"/>
</dbReference>
<dbReference type="InterPro" id="IPR017937">
    <property type="entry name" value="Thioredoxin_CS"/>
</dbReference>
<proteinExistence type="predicted"/>
<feature type="compositionally biased region" description="Polar residues" evidence="13">
    <location>
        <begin position="653"/>
        <end position="671"/>
    </location>
</feature>
<accession>A0A6V7NXS4</accession>
<dbReference type="PANTHER" id="PTHR22897:SF8">
    <property type="entry name" value="SULFHYDRYL OXIDASE"/>
    <property type="match status" value="1"/>
</dbReference>
<evidence type="ECO:0000256" key="13">
    <source>
        <dbReference type="SAM" id="MobiDB-lite"/>
    </source>
</evidence>
<dbReference type="Pfam" id="PF00078">
    <property type="entry name" value="RVT_1"/>
    <property type="match status" value="1"/>
</dbReference>
<evidence type="ECO:0000256" key="3">
    <source>
        <dbReference type="ARBA" id="ARBA00022525"/>
    </source>
</evidence>
<dbReference type="InterPro" id="IPR013766">
    <property type="entry name" value="Thioredoxin_domain"/>
</dbReference>
<organism evidence="18">
    <name type="scientific">Ananas comosus var. bracteatus</name>
    <name type="common">red pineapple</name>
    <dbReference type="NCBI Taxonomy" id="296719"/>
    <lineage>
        <taxon>Eukaryota</taxon>
        <taxon>Viridiplantae</taxon>
        <taxon>Streptophyta</taxon>
        <taxon>Embryophyta</taxon>
        <taxon>Tracheophyta</taxon>
        <taxon>Spermatophyta</taxon>
        <taxon>Magnoliopsida</taxon>
        <taxon>Liliopsida</taxon>
        <taxon>Poales</taxon>
        <taxon>Bromeliaceae</taxon>
        <taxon>Bromelioideae</taxon>
        <taxon>Ananas</taxon>
    </lineage>
</organism>
<dbReference type="GO" id="GO:0000139">
    <property type="term" value="C:Golgi membrane"/>
    <property type="evidence" value="ECO:0007669"/>
    <property type="project" value="TreeGrafter"/>
</dbReference>
<evidence type="ECO:0000256" key="8">
    <source>
        <dbReference type="ARBA" id="ARBA00023157"/>
    </source>
</evidence>
<keyword evidence="11" id="KW-0863">Zinc-finger</keyword>
<comment type="catalytic activity">
    <reaction evidence="12">
        <text>2 R'C(R)SH + O2 = R'C(R)S-S(R)CR' + H2O2</text>
        <dbReference type="Rhea" id="RHEA:17357"/>
        <dbReference type="ChEBI" id="CHEBI:15379"/>
        <dbReference type="ChEBI" id="CHEBI:16240"/>
        <dbReference type="ChEBI" id="CHEBI:16520"/>
        <dbReference type="ChEBI" id="CHEBI:17412"/>
        <dbReference type="EC" id="1.8.3.2"/>
    </reaction>
</comment>
<evidence type="ECO:0000256" key="9">
    <source>
        <dbReference type="ARBA" id="ARBA00023180"/>
    </source>
</evidence>
<sequence length="1717" mass="190816">MFCCYKLCKCKTKISDGKPTTSPVPTFLHPYLPSSASSPRTHSAFHCGSRVRPGVSFKDAILAPHLSHSSSRLPPRTFFSNPALPLHPPKFLLNPSLKDRCFKCFEKGHRAAGCREPRRCLLCMRIGHPASRCRFQPSPASKPMEAGSSSGRPRPMEAGASSGRPSSIASFLPSRPPPTRRPYLPGCVALVETRGQIHANAKEILARGLANRFGGSCRDYLVANFQPSSLAIFFPNWPVRESAIYRSPYRFEGIDFYLSNWAEMGEVGRGHLTHKAWIRLRNSPILCWNEEDVKAAVSGFGELWDIDPLSERKADVSFFRVLIRCQNALLIPEALNLMVDDRCFRIPIEVESWEQANPILLGEDLDDRLGLVSAEAQDTFIRQTGFNAFPISHSHDSRPPPDSRHANRRSERDRRCPDHESCHPPVLTLGTGRSERDRRERRRPSQAGRPSSEENSNSNPPPVPRPLLHRTLRLTTAAMSVIGLLAQWSFLSAPLPRAAHPPRFLVRARIPKVKLFCPVIPLFSGPTHLSPLGESAPPSSRIASSASPKICDPPLLGPPLTGLDSLPALRPGPLGANRSAPAKLFPSRRSSRLAAKCKGAKLSTLQRAQEIMCKKIKMVRFAAKSARPPLSRSASPATCVCLASDPPRPEINGNHSTPQEESSATILSSSPAKDPSIPLTSDKIQLILTTCGVSLAEATPPMAFTVAVGIGEHSRAPTAFAAAAGVGVHPDGVRTYWLCIPSLAEVTANAWNSIPSTTEPVSRFAQKIACVQQALRSWNSGCTSLMGKQAAACLRWIDWIDAAEKRRILTTRERNLRPQLKGRYEELCLQEELKWKQRSRVQWLKAGDANTKFFHLKASSRRSKNYISHLADGTDSFNSPISIANHLFTYFRNQLGVDLPQPFIKGRHLLDNFYTAHVLTHHLHSTKQKAALLKIDFERAFDNVSWDFLLDLLIARGFGETWTRWISDLLCSTSAAVLLNRAPGKSFSCKRGLRQGDPLSPLLFILCMDVLYRMLQAAASSNLLPSIGIGDVNLLTLQFADDVLIFFDGSHTAAATIKIILEAFTDISGLKINYRKSALIPIHLSTTEASSLANCFGCPTQCFPLTYLGLPLSPKQLHKADYLPLLEKIDSRLAGWKGATLSRGGRLVLLNSVITSIPAFFRSSFLLPAWVIKAIDKIRQIGDRTRSLLSSPSYSSSLMAPRSLFFLFLLVVIIPIHGFGASLRPPGRSILRSLGDSDAPDVAVDLNATTFDAALKGSPATFAVVEFFAHWCPACRNYKPHYEKVARLFNGPEAVHPGIVFMARVDCAMKVNTNLCDRFSVSHYPMLLWGPPSKFVSSRWDPKQEKSEIQSIDDGRTAERLLNWINKRMGSSFSLDDEKFENENTLPRNASDPEQIARAIYDVEEATANAFEIILDHKMIKPDTRAPLIKFLQLLVAHHPSKRCRKGSAEILINFDDLWPSNPFLASSEEVIRLQEGDAAKNYWICGKEVPRGYWIFCRGSKNETRGFSCGLWVLLHSLSVRVGDGESQAAFTTICDFIHNFFICEECRRHFYNMCSRVSTHFNSTRDLTLWLWSMHNKVNERLMKEEKALHTEDPVFPKVMWPTKQLCPSCYHSLSRASSSSMQIDWNEDEVFHFLVNHYGNILVSSHMDSSVNGNRNDLSLADDIAASTNAVAVPVGAALGIALASCAFGALACFWRAQQKNRKYLHHLHSLKNI</sequence>
<dbReference type="SUPFAM" id="SSF69000">
    <property type="entry name" value="FAD-dependent thiol oxidase"/>
    <property type="match status" value="1"/>
</dbReference>
<dbReference type="EMBL" id="LR862143">
    <property type="protein sequence ID" value="CAD1823365.1"/>
    <property type="molecule type" value="Genomic_DNA"/>
</dbReference>
<dbReference type="InterPro" id="IPR036875">
    <property type="entry name" value="Znf_CCHC_sf"/>
</dbReference>
<dbReference type="PANTHER" id="PTHR22897">
    <property type="entry name" value="QUIESCIN Q6-RELATED SULFHYDRYL OXIDASE"/>
    <property type="match status" value="1"/>
</dbReference>
<dbReference type="GO" id="GO:0003676">
    <property type="term" value="F:nucleic acid binding"/>
    <property type="evidence" value="ECO:0007669"/>
    <property type="project" value="InterPro"/>
</dbReference>
<dbReference type="SUPFAM" id="SSF52833">
    <property type="entry name" value="Thioredoxin-like"/>
    <property type="match status" value="1"/>
</dbReference>
<keyword evidence="7 12" id="KW-0560">Oxidoreductase</keyword>
<dbReference type="PROSITE" id="PS50158">
    <property type="entry name" value="ZF_CCHC"/>
    <property type="match status" value="1"/>
</dbReference>
<evidence type="ECO:0000259" key="17">
    <source>
        <dbReference type="PROSITE" id="PS51352"/>
    </source>
</evidence>
<keyword evidence="6 12" id="KW-0274">FAD</keyword>
<dbReference type="SUPFAM" id="SSF56672">
    <property type="entry name" value="DNA/RNA polymerases"/>
    <property type="match status" value="1"/>
</dbReference>
<dbReference type="PROSITE" id="PS50878">
    <property type="entry name" value="RT_POL"/>
    <property type="match status" value="1"/>
</dbReference>